<feature type="compositionally biased region" description="Polar residues" evidence="1">
    <location>
        <begin position="53"/>
        <end position="68"/>
    </location>
</feature>
<feature type="compositionally biased region" description="Polar residues" evidence="1">
    <location>
        <begin position="198"/>
        <end position="207"/>
    </location>
</feature>
<dbReference type="AlphaFoldDB" id="A0A6A5Z870"/>
<protein>
    <submittedName>
        <fullName evidence="2">Uncharacterized protein</fullName>
    </submittedName>
</protein>
<proteinExistence type="predicted"/>
<accession>A0A6A5Z870</accession>
<organism evidence="2 3">
    <name type="scientific">Lophiotrema nucula</name>
    <dbReference type="NCBI Taxonomy" id="690887"/>
    <lineage>
        <taxon>Eukaryota</taxon>
        <taxon>Fungi</taxon>
        <taxon>Dikarya</taxon>
        <taxon>Ascomycota</taxon>
        <taxon>Pezizomycotina</taxon>
        <taxon>Dothideomycetes</taxon>
        <taxon>Pleosporomycetidae</taxon>
        <taxon>Pleosporales</taxon>
        <taxon>Lophiotremataceae</taxon>
        <taxon>Lophiotrema</taxon>
    </lineage>
</organism>
<sequence length="207" mass="22826">MEIWQYGTRPKGNDPHRDVRAPFPRCWRAGWIFVPPIRGRHGELGSAGDPARSSDTPRFSISPATSCSPRPHVLPSPALLNPAQPSPAGRMEGRCWRVCGYQTQDSLHKIIANYLHRGGHSVVQWHAAWASLSSGKPPHFAHLRPALVQPQSARSHHWSVALVPSRSESSLRTSLSARSGRGSEPLPRMPRPPPIHTLSISSHCRPS</sequence>
<dbReference type="EMBL" id="ML977324">
    <property type="protein sequence ID" value="KAF2114947.1"/>
    <property type="molecule type" value="Genomic_DNA"/>
</dbReference>
<keyword evidence="3" id="KW-1185">Reference proteome</keyword>
<name>A0A6A5Z870_9PLEO</name>
<evidence type="ECO:0000313" key="2">
    <source>
        <dbReference type="EMBL" id="KAF2114947.1"/>
    </source>
</evidence>
<feature type="region of interest" description="Disordered" evidence="1">
    <location>
        <begin position="169"/>
        <end position="207"/>
    </location>
</feature>
<evidence type="ECO:0000313" key="3">
    <source>
        <dbReference type="Proteomes" id="UP000799770"/>
    </source>
</evidence>
<feature type="region of interest" description="Disordered" evidence="1">
    <location>
        <begin position="42"/>
        <end position="86"/>
    </location>
</feature>
<evidence type="ECO:0000256" key="1">
    <source>
        <dbReference type="SAM" id="MobiDB-lite"/>
    </source>
</evidence>
<dbReference type="Proteomes" id="UP000799770">
    <property type="component" value="Unassembled WGS sequence"/>
</dbReference>
<reference evidence="2" key="1">
    <citation type="journal article" date="2020" name="Stud. Mycol.">
        <title>101 Dothideomycetes genomes: a test case for predicting lifestyles and emergence of pathogens.</title>
        <authorList>
            <person name="Haridas S."/>
            <person name="Albert R."/>
            <person name="Binder M."/>
            <person name="Bloem J."/>
            <person name="Labutti K."/>
            <person name="Salamov A."/>
            <person name="Andreopoulos B."/>
            <person name="Baker S."/>
            <person name="Barry K."/>
            <person name="Bills G."/>
            <person name="Bluhm B."/>
            <person name="Cannon C."/>
            <person name="Castanera R."/>
            <person name="Culley D."/>
            <person name="Daum C."/>
            <person name="Ezra D."/>
            <person name="Gonzalez J."/>
            <person name="Henrissat B."/>
            <person name="Kuo A."/>
            <person name="Liang C."/>
            <person name="Lipzen A."/>
            <person name="Lutzoni F."/>
            <person name="Magnuson J."/>
            <person name="Mondo S."/>
            <person name="Nolan M."/>
            <person name="Ohm R."/>
            <person name="Pangilinan J."/>
            <person name="Park H.-J."/>
            <person name="Ramirez L."/>
            <person name="Alfaro M."/>
            <person name="Sun H."/>
            <person name="Tritt A."/>
            <person name="Yoshinaga Y."/>
            <person name="Zwiers L.-H."/>
            <person name="Turgeon B."/>
            <person name="Goodwin S."/>
            <person name="Spatafora J."/>
            <person name="Crous P."/>
            <person name="Grigoriev I."/>
        </authorList>
    </citation>
    <scope>NUCLEOTIDE SEQUENCE</scope>
    <source>
        <strain evidence="2">CBS 627.86</strain>
    </source>
</reference>
<gene>
    <name evidence="2" type="ORF">BDV96DRAFT_89276</name>
</gene>
<feature type="compositionally biased region" description="Low complexity" evidence="1">
    <location>
        <begin position="169"/>
        <end position="186"/>
    </location>
</feature>